<evidence type="ECO:0000313" key="1">
    <source>
        <dbReference type="EMBL" id="MBL4937596.1"/>
    </source>
</evidence>
<sequence>MKKVPKYRFEYLGYDVTKLKLIGQGHQGKVYMLPNDKVLKIFYNPEACKKQLEVLMSAKNSRFFPTVYDFDSHSIVMSFVYGSRLSYYLKNNNINKSLSIELVKLIDELKKLGFTRLDARLGHIFLQPDDTVKVIDPRESYERKQPYPKSMLKGLQKHGDLMLFFDYIKHDYPEYYKSWRKMMSREPRH</sequence>
<keyword evidence="1" id="KW-0418">Kinase</keyword>
<protein>
    <submittedName>
        <fullName evidence="1">Serine/threonine protein kinase</fullName>
    </submittedName>
</protein>
<comment type="caution">
    <text evidence="1">The sequence shown here is derived from an EMBL/GenBank/DDBJ whole genome shotgun (WGS) entry which is preliminary data.</text>
</comment>
<proteinExistence type="predicted"/>
<organism evidence="1 2">
    <name type="scientific">Clostridium rhizosphaerae</name>
    <dbReference type="NCBI Taxonomy" id="2803861"/>
    <lineage>
        <taxon>Bacteria</taxon>
        <taxon>Bacillati</taxon>
        <taxon>Bacillota</taxon>
        <taxon>Clostridia</taxon>
        <taxon>Eubacteriales</taxon>
        <taxon>Clostridiaceae</taxon>
        <taxon>Clostridium</taxon>
    </lineage>
</organism>
<dbReference type="RefSeq" id="WP_202750335.1">
    <property type="nucleotide sequence ID" value="NZ_JAESWC010000014.1"/>
</dbReference>
<keyword evidence="1" id="KW-0808">Transferase</keyword>
<dbReference type="GO" id="GO:0004674">
    <property type="term" value="F:protein serine/threonine kinase activity"/>
    <property type="evidence" value="ECO:0007669"/>
    <property type="project" value="UniProtKB-KW"/>
</dbReference>
<accession>A0ABS1TG53</accession>
<dbReference type="Proteomes" id="UP000632377">
    <property type="component" value="Unassembled WGS sequence"/>
</dbReference>
<dbReference type="SUPFAM" id="SSF56112">
    <property type="entry name" value="Protein kinase-like (PK-like)"/>
    <property type="match status" value="1"/>
</dbReference>
<keyword evidence="1" id="KW-0723">Serine/threonine-protein kinase</keyword>
<evidence type="ECO:0000313" key="2">
    <source>
        <dbReference type="Proteomes" id="UP000632377"/>
    </source>
</evidence>
<dbReference type="InterPro" id="IPR011009">
    <property type="entry name" value="Kinase-like_dom_sf"/>
</dbReference>
<reference evidence="1 2" key="1">
    <citation type="submission" date="2021-01" db="EMBL/GenBank/DDBJ databases">
        <title>Genome public.</title>
        <authorList>
            <person name="Liu C."/>
            <person name="Sun Q."/>
        </authorList>
    </citation>
    <scope>NUCLEOTIDE SEQUENCE [LARGE SCALE GENOMIC DNA]</scope>
    <source>
        <strain evidence="1 2">YIM B02515</strain>
    </source>
</reference>
<name>A0ABS1TG53_9CLOT</name>
<keyword evidence="2" id="KW-1185">Reference proteome</keyword>
<dbReference type="EMBL" id="JAESWC010000014">
    <property type="protein sequence ID" value="MBL4937596.1"/>
    <property type="molecule type" value="Genomic_DNA"/>
</dbReference>
<gene>
    <name evidence="1" type="ORF">JK636_17920</name>
</gene>